<evidence type="ECO:0000256" key="3">
    <source>
        <dbReference type="ARBA" id="ARBA00004637"/>
    </source>
</evidence>
<dbReference type="InterPro" id="IPR019342">
    <property type="entry name" value="NADH_UbQ_OxRdtase_FeS-su5"/>
</dbReference>
<keyword evidence="13" id="KW-0830">Ubiquinone</keyword>
<dbReference type="GO" id="GO:0005758">
    <property type="term" value="C:mitochondrial intermembrane space"/>
    <property type="evidence" value="ECO:0007669"/>
    <property type="project" value="UniProtKB-SubCell"/>
</dbReference>
<gene>
    <name evidence="13" type="ORF">V1477_018110</name>
</gene>
<evidence type="ECO:0000256" key="5">
    <source>
        <dbReference type="ARBA" id="ARBA00022448"/>
    </source>
</evidence>
<evidence type="ECO:0000256" key="9">
    <source>
        <dbReference type="ARBA" id="ARBA00023128"/>
    </source>
</evidence>
<keyword evidence="9" id="KW-0496">Mitochondrion</keyword>
<comment type="subcellular location">
    <subcellularLocation>
        <location evidence="3">Mitochondrion inner membrane</location>
        <topology evidence="3">Peripheral membrane protein</topology>
    </subcellularLocation>
    <subcellularLocation>
        <location evidence="2">Mitochondrion intermembrane space</location>
    </subcellularLocation>
</comment>
<evidence type="ECO:0000256" key="2">
    <source>
        <dbReference type="ARBA" id="ARBA00004569"/>
    </source>
</evidence>
<dbReference type="AlphaFoldDB" id="A0ABD2B0A4"/>
<evidence type="ECO:0000313" key="14">
    <source>
        <dbReference type="Proteomes" id="UP001607303"/>
    </source>
</evidence>
<name>A0ABD2B0A4_VESMC</name>
<keyword evidence="11 12" id="KW-1015">Disulfide bond</keyword>
<feature type="disulfide bond" evidence="12">
    <location>
        <begin position="37"/>
        <end position="72"/>
    </location>
</feature>
<keyword evidence="6" id="KW-0679">Respiratory chain</keyword>
<dbReference type="EMBL" id="JAYRBN010000109">
    <property type="protein sequence ID" value="KAL2726296.1"/>
    <property type="molecule type" value="Genomic_DNA"/>
</dbReference>
<evidence type="ECO:0000256" key="4">
    <source>
        <dbReference type="ARBA" id="ARBA00007372"/>
    </source>
</evidence>
<evidence type="ECO:0000256" key="8">
    <source>
        <dbReference type="ARBA" id="ARBA00022982"/>
    </source>
</evidence>
<comment type="similarity">
    <text evidence="4">Belongs to the complex I NDUFS5 subunit family.</text>
</comment>
<accession>A0ABD2B0A4</accession>
<dbReference type="Pfam" id="PF10200">
    <property type="entry name" value="Ndufs5"/>
    <property type="match status" value="1"/>
</dbReference>
<dbReference type="GO" id="GO:0005743">
    <property type="term" value="C:mitochondrial inner membrane"/>
    <property type="evidence" value="ECO:0007669"/>
    <property type="project" value="UniProtKB-SubCell"/>
</dbReference>
<evidence type="ECO:0000256" key="1">
    <source>
        <dbReference type="ARBA" id="ARBA00003195"/>
    </source>
</evidence>
<dbReference type="PANTHER" id="PTHR21268:SF2">
    <property type="entry name" value="NADH DEHYDROGENASE [UBIQUINONE] IRON-SULFUR PROTEIN 5"/>
    <property type="match status" value="1"/>
</dbReference>
<keyword evidence="14" id="KW-1185">Reference proteome</keyword>
<evidence type="ECO:0000256" key="6">
    <source>
        <dbReference type="ARBA" id="ARBA00022660"/>
    </source>
</evidence>
<evidence type="ECO:0000256" key="12">
    <source>
        <dbReference type="PIRSR" id="PIRSR619342-50"/>
    </source>
</evidence>
<comment type="caution">
    <text evidence="13">The sequence shown here is derived from an EMBL/GenBank/DDBJ whole genome shotgun (WGS) entry which is preliminary data.</text>
</comment>
<keyword evidence="10" id="KW-0472">Membrane</keyword>
<keyword evidence="8" id="KW-0249">Electron transport</keyword>
<proteinExistence type="inferred from homology"/>
<evidence type="ECO:0000313" key="13">
    <source>
        <dbReference type="EMBL" id="KAL2726296.1"/>
    </source>
</evidence>
<protein>
    <submittedName>
        <fullName evidence="13">NADH dehydrogenase ubiquinone iron-sulfur protein 5</fullName>
    </submittedName>
</protein>
<evidence type="ECO:0000256" key="11">
    <source>
        <dbReference type="ARBA" id="ARBA00023157"/>
    </source>
</evidence>
<evidence type="ECO:0000256" key="10">
    <source>
        <dbReference type="ARBA" id="ARBA00023136"/>
    </source>
</evidence>
<reference evidence="13 14" key="1">
    <citation type="journal article" date="2024" name="Ann. Entomol. Soc. Am.">
        <title>Genomic analyses of the southern and eastern yellowjacket wasps (Hymenoptera: Vespidae) reveal evolutionary signatures of social life.</title>
        <authorList>
            <person name="Catto M.A."/>
            <person name="Caine P.B."/>
            <person name="Orr S.E."/>
            <person name="Hunt B.G."/>
            <person name="Goodisman M.A.D."/>
        </authorList>
    </citation>
    <scope>NUCLEOTIDE SEQUENCE [LARGE SCALE GENOMIC DNA]</scope>
    <source>
        <strain evidence="13">232</strain>
        <tissue evidence="13">Head and thorax</tissue>
    </source>
</reference>
<dbReference type="Proteomes" id="UP001607303">
    <property type="component" value="Unassembled WGS sequence"/>
</dbReference>
<feature type="disulfide bond" evidence="12">
    <location>
        <begin position="47"/>
        <end position="62"/>
    </location>
</feature>
<sequence length="111" mass="13050">MILRFIMESYVDKPGVITTSLTARLAQTYTAQLVPECANFELRALECYEAYGFHGAQKKKLCQDYLDDLRECIYQTRSFYRITAMRKERKRQYEEGIRDEIYAPSPIQDSS</sequence>
<organism evidence="13 14">
    <name type="scientific">Vespula maculifrons</name>
    <name type="common">Eastern yellow jacket</name>
    <name type="synonym">Wasp</name>
    <dbReference type="NCBI Taxonomy" id="7453"/>
    <lineage>
        <taxon>Eukaryota</taxon>
        <taxon>Metazoa</taxon>
        <taxon>Ecdysozoa</taxon>
        <taxon>Arthropoda</taxon>
        <taxon>Hexapoda</taxon>
        <taxon>Insecta</taxon>
        <taxon>Pterygota</taxon>
        <taxon>Neoptera</taxon>
        <taxon>Endopterygota</taxon>
        <taxon>Hymenoptera</taxon>
        <taxon>Apocrita</taxon>
        <taxon>Aculeata</taxon>
        <taxon>Vespoidea</taxon>
        <taxon>Vespidae</taxon>
        <taxon>Vespinae</taxon>
        <taxon>Vespula</taxon>
    </lineage>
</organism>
<keyword evidence="7" id="KW-0999">Mitochondrion inner membrane</keyword>
<comment type="function">
    <text evidence="1">Accessory subunit of the mitochondrial membrane respiratory chain NADH dehydrogenase (Complex I), that is believed not to be involved in catalysis. Complex I functions in the transfer of electrons from NADH to the respiratory chain. The immediate electron acceptor for the enzyme is believed to be ubiquinone.</text>
</comment>
<dbReference type="PANTHER" id="PTHR21268">
    <property type="entry name" value="NADH DEHYDROGENASE [UBIQUINONE] IRON-SULFUR PROTEIN 5"/>
    <property type="match status" value="1"/>
</dbReference>
<keyword evidence="5" id="KW-0813">Transport</keyword>
<evidence type="ECO:0000256" key="7">
    <source>
        <dbReference type="ARBA" id="ARBA00022792"/>
    </source>
</evidence>